<evidence type="ECO:0000313" key="2">
    <source>
        <dbReference type="Proteomes" id="UP000307440"/>
    </source>
</evidence>
<sequence>MSDTYVVYREGTIQLAPLSLYIVASIPLERRATPHGYNLALYITDNTGQRAMKHHWTRNPVPFGYNAPAEAYFQDPVLQLTEVTHDSFENVVAYIKIRNFDISAAVRIENFALEAFSPHPKGFDCIVRNRQNGIDGAEFVQKIILRLQTEGYLTHTQTNLVTCAIMRTGLAEANARVSASHSTTLPLNPLPRTMEL</sequence>
<organism evidence="1 2">
    <name type="scientific">Coprinopsis marcescibilis</name>
    <name type="common">Agaric fungus</name>
    <name type="synonym">Psathyrella marcescibilis</name>
    <dbReference type="NCBI Taxonomy" id="230819"/>
    <lineage>
        <taxon>Eukaryota</taxon>
        <taxon>Fungi</taxon>
        <taxon>Dikarya</taxon>
        <taxon>Basidiomycota</taxon>
        <taxon>Agaricomycotina</taxon>
        <taxon>Agaricomycetes</taxon>
        <taxon>Agaricomycetidae</taxon>
        <taxon>Agaricales</taxon>
        <taxon>Agaricineae</taxon>
        <taxon>Psathyrellaceae</taxon>
        <taxon>Coprinopsis</taxon>
    </lineage>
</organism>
<dbReference type="AlphaFoldDB" id="A0A5C3KPW0"/>
<protein>
    <submittedName>
        <fullName evidence="1">Uncharacterized protein</fullName>
    </submittedName>
</protein>
<dbReference type="EMBL" id="ML210241">
    <property type="protein sequence ID" value="TFK22402.1"/>
    <property type="molecule type" value="Genomic_DNA"/>
</dbReference>
<gene>
    <name evidence="1" type="ORF">FA15DRAFT_657531</name>
</gene>
<name>A0A5C3KPW0_COPMA</name>
<keyword evidence="2" id="KW-1185">Reference proteome</keyword>
<dbReference type="Proteomes" id="UP000307440">
    <property type="component" value="Unassembled WGS sequence"/>
</dbReference>
<proteinExistence type="predicted"/>
<evidence type="ECO:0000313" key="1">
    <source>
        <dbReference type="EMBL" id="TFK22402.1"/>
    </source>
</evidence>
<reference evidence="1 2" key="1">
    <citation type="journal article" date="2019" name="Nat. Ecol. Evol.">
        <title>Megaphylogeny resolves global patterns of mushroom evolution.</title>
        <authorList>
            <person name="Varga T."/>
            <person name="Krizsan K."/>
            <person name="Foldi C."/>
            <person name="Dima B."/>
            <person name="Sanchez-Garcia M."/>
            <person name="Sanchez-Ramirez S."/>
            <person name="Szollosi G.J."/>
            <person name="Szarkandi J.G."/>
            <person name="Papp V."/>
            <person name="Albert L."/>
            <person name="Andreopoulos W."/>
            <person name="Angelini C."/>
            <person name="Antonin V."/>
            <person name="Barry K.W."/>
            <person name="Bougher N.L."/>
            <person name="Buchanan P."/>
            <person name="Buyck B."/>
            <person name="Bense V."/>
            <person name="Catcheside P."/>
            <person name="Chovatia M."/>
            <person name="Cooper J."/>
            <person name="Damon W."/>
            <person name="Desjardin D."/>
            <person name="Finy P."/>
            <person name="Geml J."/>
            <person name="Haridas S."/>
            <person name="Hughes K."/>
            <person name="Justo A."/>
            <person name="Karasinski D."/>
            <person name="Kautmanova I."/>
            <person name="Kiss B."/>
            <person name="Kocsube S."/>
            <person name="Kotiranta H."/>
            <person name="LaButti K.M."/>
            <person name="Lechner B.E."/>
            <person name="Liimatainen K."/>
            <person name="Lipzen A."/>
            <person name="Lukacs Z."/>
            <person name="Mihaltcheva S."/>
            <person name="Morgado L.N."/>
            <person name="Niskanen T."/>
            <person name="Noordeloos M.E."/>
            <person name="Ohm R.A."/>
            <person name="Ortiz-Santana B."/>
            <person name="Ovrebo C."/>
            <person name="Racz N."/>
            <person name="Riley R."/>
            <person name="Savchenko A."/>
            <person name="Shiryaev A."/>
            <person name="Soop K."/>
            <person name="Spirin V."/>
            <person name="Szebenyi C."/>
            <person name="Tomsovsky M."/>
            <person name="Tulloss R.E."/>
            <person name="Uehling J."/>
            <person name="Grigoriev I.V."/>
            <person name="Vagvolgyi C."/>
            <person name="Papp T."/>
            <person name="Martin F.M."/>
            <person name="Miettinen O."/>
            <person name="Hibbett D.S."/>
            <person name="Nagy L.G."/>
        </authorList>
    </citation>
    <scope>NUCLEOTIDE SEQUENCE [LARGE SCALE GENOMIC DNA]</scope>
    <source>
        <strain evidence="1 2">CBS 121175</strain>
    </source>
</reference>
<accession>A0A5C3KPW0</accession>